<dbReference type="GO" id="GO:0005576">
    <property type="term" value="C:extracellular region"/>
    <property type="evidence" value="ECO:0007669"/>
    <property type="project" value="UniProtKB-SubCell"/>
</dbReference>
<dbReference type="InterPro" id="IPR013384">
    <property type="entry name" value="Flagell_FlgL"/>
</dbReference>
<protein>
    <submittedName>
        <fullName evidence="6">Flagellar hook-associated protein 3</fullName>
    </submittedName>
</protein>
<keyword evidence="6" id="KW-0969">Cilium</keyword>
<proteinExistence type="inferred from homology"/>
<evidence type="ECO:0000256" key="2">
    <source>
        <dbReference type="ARBA" id="ARBA00004613"/>
    </source>
</evidence>
<evidence type="ECO:0000256" key="1">
    <source>
        <dbReference type="ARBA" id="ARBA00004365"/>
    </source>
</evidence>
<dbReference type="InterPro" id="IPR001492">
    <property type="entry name" value="Flagellin"/>
</dbReference>
<dbReference type="GO" id="GO:0005198">
    <property type="term" value="F:structural molecule activity"/>
    <property type="evidence" value="ECO:0007669"/>
    <property type="project" value="InterPro"/>
</dbReference>
<dbReference type="RefSeq" id="WP_109346685.1">
    <property type="nucleotide sequence ID" value="NZ_CP029343.1"/>
</dbReference>
<keyword evidence="6" id="KW-0282">Flagellum</keyword>
<dbReference type="GO" id="GO:0009424">
    <property type="term" value="C:bacterial-type flagellum hook"/>
    <property type="evidence" value="ECO:0007669"/>
    <property type="project" value="InterPro"/>
</dbReference>
<reference evidence="6 7" key="1">
    <citation type="submission" date="2018-05" db="EMBL/GenBank/DDBJ databases">
        <title>Complete genome sequence of Massilia oculi sp. nov. CCUG 43427T (=DSM 26321T), the type strain of M. oculi, and comparison with genome sequences of other Massilia strains.</title>
        <authorList>
            <person name="Zhu B."/>
        </authorList>
    </citation>
    <scope>NUCLEOTIDE SEQUENCE [LARGE SCALE GENOMIC DNA]</scope>
    <source>
        <strain evidence="6 7">CCUG 43427</strain>
    </source>
</reference>
<evidence type="ECO:0000256" key="3">
    <source>
        <dbReference type="ARBA" id="ARBA00005709"/>
    </source>
</evidence>
<dbReference type="Gene3D" id="1.20.1330.10">
    <property type="entry name" value="f41 fragment of flagellin, N-terminal domain"/>
    <property type="match status" value="2"/>
</dbReference>
<dbReference type="AlphaFoldDB" id="A0A2S2DM10"/>
<dbReference type="Pfam" id="PF00669">
    <property type="entry name" value="Flagellin_N"/>
    <property type="match status" value="1"/>
</dbReference>
<name>A0A2S2DM10_9BURK</name>
<accession>A0A2S2DM10</accession>
<comment type="subcellular location">
    <subcellularLocation>
        <location evidence="1">Bacterial flagellum</location>
    </subcellularLocation>
    <subcellularLocation>
        <location evidence="2">Secreted</location>
    </subcellularLocation>
</comment>
<comment type="similarity">
    <text evidence="3">Belongs to the bacterial flagellin family.</text>
</comment>
<dbReference type="OrthoDB" id="9768249at2"/>
<sequence length="409" mass="43148">MRISTLNLYNTSTNQLNSLQSALARTQMQLSTDRRLLTPADDPVASARALEVTQSQNINAQFATNRSSAKSALGFTESALQNAGDLLQDIQELAVEGGNGIMVQSDREKLATELEGRLADLLGVANTADGAGGYLFSGFMTTTKPFTATPTGAAYQGDSGIRQLQVSESRKVPLSASGAAVFESIPTGNGTFQTKAAAGNTGAGIISSGSVTNRAAVDNTRYEIEFGMSADTPPVPTYSVYNTSTDPRTAVPAQQDLPYKDGQQIAFGGMSMEIKGVPAAGDKFSVEPSQKQSVFTTVTDLIKTLRLPGDGAAGKAQLTNQINTALDNLKNAHDNVLTVQASVGAHMNELDYLDMAGSDLDIQYATTLDDLQGLDTVKAISDFSQQQLTLQAAQMSFKTMSGLSLFNVL</sequence>
<evidence type="ECO:0000259" key="5">
    <source>
        <dbReference type="Pfam" id="PF00669"/>
    </source>
</evidence>
<dbReference type="EMBL" id="CP029343">
    <property type="protein sequence ID" value="AWL06367.1"/>
    <property type="molecule type" value="Genomic_DNA"/>
</dbReference>
<dbReference type="Proteomes" id="UP000245820">
    <property type="component" value="Chromosome"/>
</dbReference>
<evidence type="ECO:0000256" key="4">
    <source>
        <dbReference type="ARBA" id="ARBA00023143"/>
    </source>
</evidence>
<keyword evidence="6" id="KW-0966">Cell projection</keyword>
<dbReference type="InterPro" id="IPR001029">
    <property type="entry name" value="Flagellin_N"/>
</dbReference>
<dbReference type="SUPFAM" id="SSF64518">
    <property type="entry name" value="Phase 1 flagellin"/>
    <property type="match status" value="1"/>
</dbReference>
<gene>
    <name evidence="6" type="primary">flgL</name>
    <name evidence="6" type="ORF">DIR46_19305</name>
</gene>
<feature type="domain" description="Flagellin N-terminal" evidence="5">
    <location>
        <begin position="3"/>
        <end position="139"/>
    </location>
</feature>
<dbReference type="PANTHER" id="PTHR42792">
    <property type="entry name" value="FLAGELLIN"/>
    <property type="match status" value="1"/>
</dbReference>
<dbReference type="PANTHER" id="PTHR42792:SF1">
    <property type="entry name" value="FLAGELLAR HOOK-ASSOCIATED PROTEIN 3"/>
    <property type="match status" value="1"/>
</dbReference>
<keyword evidence="4" id="KW-0975">Bacterial flagellum</keyword>
<dbReference type="NCBIfam" id="TIGR02550">
    <property type="entry name" value="flagell_flgL"/>
    <property type="match status" value="1"/>
</dbReference>
<evidence type="ECO:0000313" key="7">
    <source>
        <dbReference type="Proteomes" id="UP000245820"/>
    </source>
</evidence>
<keyword evidence="7" id="KW-1185">Reference proteome</keyword>
<dbReference type="GO" id="GO:0071973">
    <property type="term" value="P:bacterial-type flagellum-dependent cell motility"/>
    <property type="evidence" value="ECO:0007669"/>
    <property type="project" value="InterPro"/>
</dbReference>
<organism evidence="6 7">
    <name type="scientific">Massilia oculi</name>
    <dbReference type="NCBI Taxonomy" id="945844"/>
    <lineage>
        <taxon>Bacteria</taxon>
        <taxon>Pseudomonadati</taxon>
        <taxon>Pseudomonadota</taxon>
        <taxon>Betaproteobacteria</taxon>
        <taxon>Burkholderiales</taxon>
        <taxon>Oxalobacteraceae</taxon>
        <taxon>Telluria group</taxon>
        <taxon>Massilia</taxon>
    </lineage>
</organism>
<evidence type="ECO:0000313" key="6">
    <source>
        <dbReference type="EMBL" id="AWL06367.1"/>
    </source>
</evidence>
<dbReference type="KEGG" id="mtim:DIR46_19305"/>